<proteinExistence type="predicted"/>
<feature type="domain" description="DUF4216" evidence="2">
    <location>
        <begin position="143"/>
        <end position="219"/>
    </location>
</feature>
<dbReference type="PANTHER" id="PTHR48258:SF4">
    <property type="entry name" value="DUF4216 DOMAIN-CONTAINING PROTEIN"/>
    <property type="match status" value="1"/>
</dbReference>
<organism evidence="4">
    <name type="scientific">Sesamum radiatum</name>
    <name type="common">Black benniseed</name>
    <dbReference type="NCBI Taxonomy" id="300843"/>
    <lineage>
        <taxon>Eukaryota</taxon>
        <taxon>Viridiplantae</taxon>
        <taxon>Streptophyta</taxon>
        <taxon>Embryophyta</taxon>
        <taxon>Tracheophyta</taxon>
        <taxon>Spermatophyta</taxon>
        <taxon>Magnoliopsida</taxon>
        <taxon>eudicotyledons</taxon>
        <taxon>Gunneridae</taxon>
        <taxon>Pentapetalae</taxon>
        <taxon>asterids</taxon>
        <taxon>lamiids</taxon>
        <taxon>Lamiales</taxon>
        <taxon>Pedaliaceae</taxon>
        <taxon>Sesamum</taxon>
    </lineage>
</organism>
<evidence type="ECO:0000259" key="2">
    <source>
        <dbReference type="Pfam" id="PF13952"/>
    </source>
</evidence>
<name>A0AAW2VMJ5_SESRA</name>
<comment type="caution">
    <text evidence="4">The sequence shown here is derived from an EMBL/GenBank/DDBJ whole genome shotgun (WGS) entry which is preliminary data.</text>
</comment>
<feature type="compositionally biased region" description="Basic residues" evidence="1">
    <location>
        <begin position="285"/>
        <end position="300"/>
    </location>
</feature>
<accession>A0AAW2VMJ5</accession>
<dbReference type="EMBL" id="JACGWJ010000003">
    <property type="protein sequence ID" value="KAL0430508.1"/>
    <property type="molecule type" value="Genomic_DNA"/>
</dbReference>
<evidence type="ECO:0000313" key="4">
    <source>
        <dbReference type="EMBL" id="KAL0430508.1"/>
    </source>
</evidence>
<feature type="region of interest" description="Disordered" evidence="1">
    <location>
        <begin position="275"/>
        <end position="312"/>
    </location>
</feature>
<sequence length="312" mass="36752">MEYLIVHLPYEARVGGPVQYRWMYQFERPGRNDELTQNNDRVARDIFNHPGHTSGVSTKRYALGQERHVEPKLQNIEDDLLKSLYWGPNQLVTTWSCYFVNEYNFHTEEHNIGKSTMNCGVCVKSSSYTDTYIDFYGMLKEIIQLDYLVIDGLQVVLFKCKWVDPTRGMKVHPRYHLVDVNFKWVYQKDEPFILAQQVVQVYYTDYPSMRKDRADWMVVCKIKARRVVDASRWTDVAYQLEEVEPPPNANTGNQTYDLHDPNGLVLFVDSSEAMQHGAKNPNRMTKMRRTKTNRRRTKTGRTKEEEDEDDLE</sequence>
<reference evidence="4" key="1">
    <citation type="submission" date="2020-06" db="EMBL/GenBank/DDBJ databases">
        <authorList>
            <person name="Li T."/>
            <person name="Hu X."/>
            <person name="Zhang T."/>
            <person name="Song X."/>
            <person name="Zhang H."/>
            <person name="Dai N."/>
            <person name="Sheng W."/>
            <person name="Hou X."/>
            <person name="Wei L."/>
        </authorList>
    </citation>
    <scope>NUCLEOTIDE SEQUENCE</scope>
    <source>
        <strain evidence="4">G02</strain>
        <tissue evidence="4">Leaf</tissue>
    </source>
</reference>
<feature type="domain" description="DUF4218" evidence="3">
    <location>
        <begin position="1"/>
        <end position="28"/>
    </location>
</feature>
<dbReference type="Pfam" id="PF13960">
    <property type="entry name" value="DUF4218"/>
    <property type="match status" value="1"/>
</dbReference>
<evidence type="ECO:0000259" key="3">
    <source>
        <dbReference type="Pfam" id="PF13960"/>
    </source>
</evidence>
<dbReference type="InterPro" id="IPR025452">
    <property type="entry name" value="DUF4218"/>
</dbReference>
<gene>
    <name evidence="4" type="ORF">Sradi_0676800</name>
</gene>
<dbReference type="PANTHER" id="PTHR48258">
    <property type="entry name" value="DUF4218 DOMAIN-CONTAINING PROTEIN-RELATED"/>
    <property type="match status" value="1"/>
</dbReference>
<dbReference type="AlphaFoldDB" id="A0AAW2VMJ5"/>
<evidence type="ECO:0000256" key="1">
    <source>
        <dbReference type="SAM" id="MobiDB-lite"/>
    </source>
</evidence>
<dbReference type="Pfam" id="PF13952">
    <property type="entry name" value="DUF4216"/>
    <property type="match status" value="1"/>
</dbReference>
<protein>
    <recommendedName>
        <fullName evidence="5">DUF4216 domain-containing protein</fullName>
    </recommendedName>
</protein>
<evidence type="ECO:0008006" key="5">
    <source>
        <dbReference type="Google" id="ProtNLM"/>
    </source>
</evidence>
<dbReference type="InterPro" id="IPR025312">
    <property type="entry name" value="DUF4216"/>
</dbReference>
<reference evidence="4" key="2">
    <citation type="journal article" date="2024" name="Plant">
        <title>Genomic evolution and insights into agronomic trait innovations of Sesamum species.</title>
        <authorList>
            <person name="Miao H."/>
            <person name="Wang L."/>
            <person name="Qu L."/>
            <person name="Liu H."/>
            <person name="Sun Y."/>
            <person name="Le M."/>
            <person name="Wang Q."/>
            <person name="Wei S."/>
            <person name="Zheng Y."/>
            <person name="Lin W."/>
            <person name="Duan Y."/>
            <person name="Cao H."/>
            <person name="Xiong S."/>
            <person name="Wang X."/>
            <person name="Wei L."/>
            <person name="Li C."/>
            <person name="Ma Q."/>
            <person name="Ju M."/>
            <person name="Zhao R."/>
            <person name="Li G."/>
            <person name="Mu C."/>
            <person name="Tian Q."/>
            <person name="Mei H."/>
            <person name="Zhang T."/>
            <person name="Gao T."/>
            <person name="Zhang H."/>
        </authorList>
    </citation>
    <scope>NUCLEOTIDE SEQUENCE</scope>
    <source>
        <strain evidence="4">G02</strain>
    </source>
</reference>